<dbReference type="GO" id="GO:0000976">
    <property type="term" value="F:transcription cis-regulatory region binding"/>
    <property type="evidence" value="ECO:0007669"/>
    <property type="project" value="TreeGrafter"/>
</dbReference>
<dbReference type="AlphaFoldDB" id="A0A7X1B0S4"/>
<proteinExistence type="predicted"/>
<evidence type="ECO:0000313" key="5">
    <source>
        <dbReference type="EMBL" id="MBC2603526.1"/>
    </source>
</evidence>
<dbReference type="GO" id="GO:0003700">
    <property type="term" value="F:DNA-binding transcription factor activity"/>
    <property type="evidence" value="ECO:0007669"/>
    <property type="project" value="TreeGrafter"/>
</dbReference>
<reference evidence="5 6" key="1">
    <citation type="submission" date="2020-07" db="EMBL/GenBank/DDBJ databases">
        <authorList>
            <person name="Feng X."/>
        </authorList>
    </citation>
    <scope>NUCLEOTIDE SEQUENCE [LARGE SCALE GENOMIC DNA]</scope>
    <source>
        <strain evidence="5 6">JCM14086</strain>
    </source>
</reference>
<evidence type="ECO:0000259" key="4">
    <source>
        <dbReference type="PROSITE" id="PS50932"/>
    </source>
</evidence>
<name>A0A7X1B0S4_9BACT</name>
<dbReference type="PANTHER" id="PTHR30146">
    <property type="entry name" value="LACI-RELATED TRANSCRIPTIONAL REPRESSOR"/>
    <property type="match status" value="1"/>
</dbReference>
<dbReference type="Proteomes" id="UP000525652">
    <property type="component" value="Unassembled WGS sequence"/>
</dbReference>
<evidence type="ECO:0000256" key="3">
    <source>
        <dbReference type="ARBA" id="ARBA00023163"/>
    </source>
</evidence>
<keyword evidence="2 5" id="KW-0238">DNA-binding</keyword>
<dbReference type="SUPFAM" id="SSF47413">
    <property type="entry name" value="lambda repressor-like DNA-binding domains"/>
    <property type="match status" value="1"/>
</dbReference>
<dbReference type="SUPFAM" id="SSF53822">
    <property type="entry name" value="Periplasmic binding protein-like I"/>
    <property type="match status" value="1"/>
</dbReference>
<accession>A0A7X1B0S4</accession>
<dbReference type="InterPro" id="IPR000843">
    <property type="entry name" value="HTH_LacI"/>
</dbReference>
<organism evidence="5 6">
    <name type="scientific">Puniceicoccus vermicola</name>
    <dbReference type="NCBI Taxonomy" id="388746"/>
    <lineage>
        <taxon>Bacteria</taxon>
        <taxon>Pseudomonadati</taxon>
        <taxon>Verrucomicrobiota</taxon>
        <taxon>Opitutia</taxon>
        <taxon>Puniceicoccales</taxon>
        <taxon>Puniceicoccaceae</taxon>
        <taxon>Puniceicoccus</taxon>
    </lineage>
</organism>
<dbReference type="Pfam" id="PF00356">
    <property type="entry name" value="LacI"/>
    <property type="match status" value="1"/>
</dbReference>
<dbReference type="Gene3D" id="3.40.50.2300">
    <property type="match status" value="2"/>
</dbReference>
<keyword evidence="1" id="KW-0805">Transcription regulation</keyword>
<dbReference type="PROSITE" id="PS50932">
    <property type="entry name" value="HTH_LACI_2"/>
    <property type="match status" value="1"/>
</dbReference>
<dbReference type="EMBL" id="JACHVA010000127">
    <property type="protein sequence ID" value="MBC2603526.1"/>
    <property type="molecule type" value="Genomic_DNA"/>
</dbReference>
<comment type="caution">
    <text evidence="5">The sequence shown here is derived from an EMBL/GenBank/DDBJ whole genome shotgun (WGS) entry which is preliminary data.</text>
</comment>
<evidence type="ECO:0000256" key="2">
    <source>
        <dbReference type="ARBA" id="ARBA00023125"/>
    </source>
</evidence>
<dbReference type="CDD" id="cd01392">
    <property type="entry name" value="HTH_LacI"/>
    <property type="match status" value="1"/>
</dbReference>
<protein>
    <submittedName>
        <fullName evidence="5">LacI family DNA-binding transcriptional regulator</fullName>
    </submittedName>
</protein>
<evidence type="ECO:0000256" key="1">
    <source>
        <dbReference type="ARBA" id="ARBA00023015"/>
    </source>
</evidence>
<keyword evidence="6" id="KW-1185">Reference proteome</keyword>
<keyword evidence="3" id="KW-0804">Transcription</keyword>
<gene>
    <name evidence="5" type="ORF">H5P30_17220</name>
</gene>
<dbReference type="PANTHER" id="PTHR30146:SF109">
    <property type="entry name" value="HTH-TYPE TRANSCRIPTIONAL REGULATOR GALS"/>
    <property type="match status" value="1"/>
</dbReference>
<sequence length="351" mass="39701">MMDIAREAGVSKNAVSLALRNDPQIPEKTRQRIQAIADRLDYRKDPVVAQLMARLRTTSEPEGNKATLGLINANEKGDAFTNHPTIPRYVEGCRRRASQLGYSLDTFWLYDPEINATRLQRILRARGIRGLLIVGLMNRNRLPEEFSEIWESFPCIVTGVRTRKPAISFASTDHHIITLRAFEHALELGYRRPGLVLDRTIDLLVEGRFSAGYRTAQEPLPRKERLNPLIEDRKGSGTLKTFEKWLKKERPDVIFTLYNDVRDQLESLGYKTPDDIGLIQLEWRPDRPNWAGMNQHNDLVGEAAVDMIISLLHSGESGPPPFPRATLIGGSWVDGITVRRQVSESELGTAS</sequence>
<dbReference type="SMART" id="SM00354">
    <property type="entry name" value="HTH_LACI"/>
    <property type="match status" value="1"/>
</dbReference>
<dbReference type="Gene3D" id="1.10.260.40">
    <property type="entry name" value="lambda repressor-like DNA-binding domains"/>
    <property type="match status" value="1"/>
</dbReference>
<evidence type="ECO:0000313" key="6">
    <source>
        <dbReference type="Proteomes" id="UP000525652"/>
    </source>
</evidence>
<dbReference type="InterPro" id="IPR010982">
    <property type="entry name" value="Lambda_DNA-bd_dom_sf"/>
</dbReference>
<dbReference type="InterPro" id="IPR028082">
    <property type="entry name" value="Peripla_BP_I"/>
</dbReference>
<feature type="domain" description="HTH lacI-type" evidence="4">
    <location>
        <begin position="1"/>
        <end position="53"/>
    </location>
</feature>